<organism evidence="2 3">
    <name type="scientific">Desulfovibrio falkowii</name>
    <dbReference type="NCBI Taxonomy" id="3136602"/>
    <lineage>
        <taxon>Bacteria</taxon>
        <taxon>Pseudomonadati</taxon>
        <taxon>Thermodesulfobacteriota</taxon>
        <taxon>Desulfovibrionia</taxon>
        <taxon>Desulfovibrionales</taxon>
        <taxon>Desulfovibrionaceae</taxon>
        <taxon>Desulfovibrio</taxon>
    </lineage>
</organism>
<protein>
    <submittedName>
        <fullName evidence="2">Uncharacterized protein</fullName>
    </submittedName>
</protein>
<reference evidence="2 3" key="1">
    <citation type="journal article" date="2025" name="Int. J. Syst. Evol. Microbiol.">
        <title>Desulfovibrio falkowii sp. nov., Porphyromonas miyakawae sp. nov., Mediterraneibacter flintii sp. nov. and Owariibacterium komagatae gen. nov., sp. nov., isolated from human faeces.</title>
        <authorList>
            <person name="Hamaguchi T."/>
            <person name="Ohara M."/>
            <person name="Hisatomi A."/>
            <person name="Sekiguchi K."/>
            <person name="Takeda J.I."/>
            <person name="Ueyama J."/>
            <person name="Ito M."/>
            <person name="Nishiwaki H."/>
            <person name="Ogi T."/>
            <person name="Hirayama M."/>
            <person name="Ohkuma M."/>
            <person name="Sakamoto M."/>
            <person name="Ohno K."/>
        </authorList>
    </citation>
    <scope>NUCLEOTIDE SEQUENCE [LARGE SCALE GENOMIC DNA]</scope>
    <source>
        <strain evidence="2 3">13CB8C</strain>
    </source>
</reference>
<dbReference type="Proteomes" id="UP001628192">
    <property type="component" value="Unassembled WGS sequence"/>
</dbReference>
<evidence type="ECO:0000313" key="2">
    <source>
        <dbReference type="EMBL" id="GAB1253574.1"/>
    </source>
</evidence>
<comment type="caution">
    <text evidence="2">The sequence shown here is derived from an EMBL/GenBank/DDBJ whole genome shotgun (WGS) entry which is preliminary data.</text>
</comment>
<sequence length="61" mass="6493">MQRQAAASQADKKDRPGNGTAAIASTANDKGSIFPVRRLENYSVKNDDISKEQFSLPGGSP</sequence>
<keyword evidence="3" id="KW-1185">Reference proteome</keyword>
<evidence type="ECO:0000313" key="3">
    <source>
        <dbReference type="Proteomes" id="UP001628192"/>
    </source>
</evidence>
<gene>
    <name evidence="2" type="ORF">Defa_10610</name>
</gene>
<name>A0ABQ0E791_9BACT</name>
<proteinExistence type="predicted"/>
<evidence type="ECO:0000256" key="1">
    <source>
        <dbReference type="SAM" id="MobiDB-lite"/>
    </source>
</evidence>
<accession>A0ABQ0E791</accession>
<dbReference type="EMBL" id="BAAFSG010000001">
    <property type="protein sequence ID" value="GAB1253574.1"/>
    <property type="molecule type" value="Genomic_DNA"/>
</dbReference>
<feature type="region of interest" description="Disordered" evidence="1">
    <location>
        <begin position="1"/>
        <end position="32"/>
    </location>
</feature>